<dbReference type="InterPro" id="IPR012337">
    <property type="entry name" value="RNaseH-like_sf"/>
</dbReference>
<dbReference type="EMBL" id="CP003466">
    <property type="protein sequence ID" value="AFT68773.1"/>
    <property type="molecule type" value="Genomic_DNA"/>
</dbReference>
<evidence type="ECO:0000259" key="1">
    <source>
        <dbReference type="PROSITE" id="PS50994"/>
    </source>
</evidence>
<dbReference type="AlphaFoldDB" id="K0CK19"/>
<proteinExistence type="predicted"/>
<organism evidence="5 6">
    <name type="scientific">Alcanivorax dieselolei (strain DSM 16502 / CGMCC 1.3690 / MCCC 1A00001 / B-5)</name>
    <name type="common">Alloalcanivorax dieselolei</name>
    <dbReference type="NCBI Taxonomy" id="930169"/>
    <lineage>
        <taxon>Bacteria</taxon>
        <taxon>Pseudomonadati</taxon>
        <taxon>Pseudomonadota</taxon>
        <taxon>Gammaproteobacteria</taxon>
        <taxon>Oceanospirillales</taxon>
        <taxon>Alcanivoracaceae</taxon>
        <taxon>Alloalcanivorax</taxon>
    </lineage>
</organism>
<name>K0CK19_ALCDB</name>
<dbReference type="KEGG" id="adi:B5T_00488"/>
<evidence type="ECO:0000313" key="5">
    <source>
        <dbReference type="EMBL" id="AFT71896.1"/>
    </source>
</evidence>
<dbReference type="InterPro" id="IPR048020">
    <property type="entry name" value="Transpos_IS3"/>
</dbReference>
<dbReference type="InterPro" id="IPR050900">
    <property type="entry name" value="Transposase_IS3/IS150/IS904"/>
</dbReference>
<dbReference type="eggNOG" id="COG2801">
    <property type="taxonomic scope" value="Bacteria"/>
</dbReference>
<dbReference type="KEGG" id="adi:B5T_01413"/>
<gene>
    <name evidence="2" type="ordered locus">B5T_00488</name>
    <name evidence="3" type="ordered locus">B5T_01413</name>
    <name evidence="4" type="ordered locus">B5T_02643</name>
    <name evidence="5" type="ordered locus">B5T_03632</name>
</gene>
<sequence length="286" mass="32794">MRFAFIDGHRDRWPVTVLCEVLDVSRAGYYRWCHAPCRPSARRQRWRTLQTFLLEQAKQQDGVPGYRKLWLDAQAAGFACGKNQVQRLLRACGYRSSVATKPGHRRPSSGLPVLPNLLNRQFNVAHPNQVWVSDITQLPCQEGWLYVAVILDLCTRQVVGRALGRVNDSGLVLRALEQAWACRQPRGKDLLFHSDQGVQYRNEAVMGWLNDRDVTISMSRPGNCWDNACAESFFALLKKEWTKRLGLIGRDEMADEIQYYTDHFYPKVRRHMTLGGLTPNDYAATL</sequence>
<dbReference type="Gene3D" id="3.30.420.10">
    <property type="entry name" value="Ribonuclease H-like superfamily/Ribonuclease H"/>
    <property type="match status" value="1"/>
</dbReference>
<dbReference type="PANTHER" id="PTHR46889:SF4">
    <property type="entry name" value="TRANSPOSASE INSO FOR INSERTION SEQUENCE ELEMENT IS911B-RELATED"/>
    <property type="match status" value="1"/>
</dbReference>
<keyword evidence="6" id="KW-1185">Reference proteome</keyword>
<evidence type="ECO:0000313" key="3">
    <source>
        <dbReference type="EMBL" id="AFT69695.1"/>
    </source>
</evidence>
<dbReference type="EMBL" id="CP003466">
    <property type="protein sequence ID" value="AFT70913.1"/>
    <property type="molecule type" value="Genomic_DNA"/>
</dbReference>
<dbReference type="InterPro" id="IPR036397">
    <property type="entry name" value="RNaseH_sf"/>
</dbReference>
<dbReference type="Proteomes" id="UP000006286">
    <property type="component" value="Chromosome"/>
</dbReference>
<dbReference type="SUPFAM" id="SSF53098">
    <property type="entry name" value="Ribonuclease H-like"/>
    <property type="match status" value="1"/>
</dbReference>
<dbReference type="PROSITE" id="PS50994">
    <property type="entry name" value="INTEGRASE"/>
    <property type="match status" value="1"/>
</dbReference>
<evidence type="ECO:0000313" key="6">
    <source>
        <dbReference type="Proteomes" id="UP000006286"/>
    </source>
</evidence>
<accession>K0CK19</accession>
<dbReference type="EMBL" id="CP003466">
    <property type="protein sequence ID" value="AFT71896.1"/>
    <property type="molecule type" value="Genomic_DNA"/>
</dbReference>
<dbReference type="Pfam" id="PF00665">
    <property type="entry name" value="rve"/>
    <property type="match status" value="1"/>
</dbReference>
<dbReference type="PATRIC" id="fig|930169.3.peg.1387"/>
<dbReference type="NCBIfam" id="NF033516">
    <property type="entry name" value="transpos_IS3"/>
    <property type="match status" value="1"/>
</dbReference>
<dbReference type="GO" id="GO:0003676">
    <property type="term" value="F:nucleic acid binding"/>
    <property type="evidence" value="ECO:0007669"/>
    <property type="project" value="InterPro"/>
</dbReference>
<dbReference type="KEGG" id="adi:B5T_02643"/>
<dbReference type="PANTHER" id="PTHR46889">
    <property type="entry name" value="TRANSPOSASE INSF FOR INSERTION SEQUENCE IS3B-RELATED"/>
    <property type="match status" value="1"/>
</dbReference>
<dbReference type="InterPro" id="IPR001584">
    <property type="entry name" value="Integrase_cat-core"/>
</dbReference>
<evidence type="ECO:0000313" key="4">
    <source>
        <dbReference type="EMBL" id="AFT70913.1"/>
    </source>
</evidence>
<feature type="domain" description="Integrase catalytic" evidence="1">
    <location>
        <begin position="123"/>
        <end position="286"/>
    </location>
</feature>
<dbReference type="KEGG" id="adi:B5T_03632"/>
<dbReference type="EMBL" id="CP003466">
    <property type="protein sequence ID" value="AFT69695.1"/>
    <property type="molecule type" value="Genomic_DNA"/>
</dbReference>
<dbReference type="GO" id="GO:0015074">
    <property type="term" value="P:DNA integration"/>
    <property type="evidence" value="ECO:0007669"/>
    <property type="project" value="InterPro"/>
</dbReference>
<protein>
    <submittedName>
        <fullName evidence="5">Transposase, putative</fullName>
    </submittedName>
</protein>
<dbReference type="HOGENOM" id="CLU_027402_4_0_6"/>
<evidence type="ECO:0000313" key="2">
    <source>
        <dbReference type="EMBL" id="AFT68773.1"/>
    </source>
</evidence>
<reference evidence="5 6" key="1">
    <citation type="journal article" date="2012" name="J. Bacteriol.">
        <title>Complete genome sequence of Alcanivorax dieselolei type strain B5.</title>
        <authorList>
            <person name="Lai Q."/>
            <person name="Li W."/>
            <person name="Shao Z."/>
        </authorList>
    </citation>
    <scope>NUCLEOTIDE SEQUENCE [LARGE SCALE GENOMIC DNA]</scope>
    <source>
        <strain evidence="5">B5</strain>
        <strain evidence="6">DSM 16502 / CGMCC 1.3690 / B-5</strain>
    </source>
</reference>